<dbReference type="EMBL" id="VUMI01000027">
    <property type="protein sequence ID" value="MSS89787.1"/>
    <property type="molecule type" value="Genomic_DNA"/>
</dbReference>
<feature type="transmembrane region" description="Helical" evidence="1">
    <location>
        <begin position="12"/>
        <end position="33"/>
    </location>
</feature>
<evidence type="ECO:0000313" key="2">
    <source>
        <dbReference type="EMBL" id="MSS89787.1"/>
    </source>
</evidence>
<keyword evidence="3" id="KW-1185">Reference proteome</keyword>
<organism evidence="2 3">
    <name type="scientific">Eisenbergiella porci</name>
    <dbReference type="NCBI Taxonomy" id="2652274"/>
    <lineage>
        <taxon>Bacteria</taxon>
        <taxon>Bacillati</taxon>
        <taxon>Bacillota</taxon>
        <taxon>Clostridia</taxon>
        <taxon>Lachnospirales</taxon>
        <taxon>Lachnospiraceae</taxon>
        <taxon>Eisenbergiella</taxon>
    </lineage>
</organism>
<accession>A0A6N7WH43</accession>
<keyword evidence="1" id="KW-0812">Transmembrane</keyword>
<keyword evidence="1" id="KW-1133">Transmembrane helix</keyword>
<comment type="caution">
    <text evidence="2">The sequence shown here is derived from an EMBL/GenBank/DDBJ whole genome shotgun (WGS) entry which is preliminary data.</text>
</comment>
<sequence>MNGTYQINELANVIFIIILAAALLIIALMLPVCRRTFRPLRNMITEIKQKAMLEDDGYDEVQYLNLYYEKLSDNIRQLNYREEKSFIVKNLLVGSQGQIIQSLLLKNHVTDENRSYYAIAAYLSAPEEEPLSMQAYDMLKDTVSEIYSTALGQAGHCTYFETGLRRMLFIISETEDHKPEETQLLQILEHTGCSVEELTYNKVTTLLSQKAENGHTPCVGLVKDLENRLKTRLILEEYQGTGLPESPKAATDTEKITKEIMEAVKKGKKADYELLLARLLHSCRDMTYEAFSNTILNAAEKIIRIRRETAAVNGEFPKQRDKLKEQFEKLSSRQELLGWLLSLFDAACHSTAAQMEEATALYRCRYKLYTEGKNTNERL</sequence>
<dbReference type="AlphaFoldDB" id="A0A6N7WH43"/>
<name>A0A6N7WH43_9FIRM</name>
<dbReference type="Proteomes" id="UP000436047">
    <property type="component" value="Unassembled WGS sequence"/>
</dbReference>
<protein>
    <submittedName>
        <fullName evidence="2">Uncharacterized protein</fullName>
    </submittedName>
</protein>
<dbReference type="RefSeq" id="WP_154465811.1">
    <property type="nucleotide sequence ID" value="NZ_JAXDZL010000032.1"/>
</dbReference>
<proteinExistence type="predicted"/>
<reference evidence="2 3" key="1">
    <citation type="submission" date="2019-08" db="EMBL/GenBank/DDBJ databases">
        <title>In-depth cultivation of the pig gut microbiome towards novel bacterial diversity and tailored functional studies.</title>
        <authorList>
            <person name="Wylensek D."/>
            <person name="Hitch T.C.A."/>
            <person name="Clavel T."/>
        </authorList>
    </citation>
    <scope>NUCLEOTIDE SEQUENCE [LARGE SCALE GENOMIC DNA]</scope>
    <source>
        <strain evidence="2 3">WCA-389-WT-23B</strain>
    </source>
</reference>
<keyword evidence="1" id="KW-0472">Membrane</keyword>
<gene>
    <name evidence="2" type="ORF">FYJ45_16300</name>
</gene>
<dbReference type="GeneID" id="86054604"/>
<evidence type="ECO:0000313" key="3">
    <source>
        <dbReference type="Proteomes" id="UP000436047"/>
    </source>
</evidence>
<evidence type="ECO:0000256" key="1">
    <source>
        <dbReference type="SAM" id="Phobius"/>
    </source>
</evidence>